<evidence type="ECO:0000259" key="6">
    <source>
        <dbReference type="PROSITE" id="PS51554"/>
    </source>
</evidence>
<feature type="domain" description="PFL" evidence="6">
    <location>
        <begin position="20"/>
        <end position="680"/>
    </location>
</feature>
<protein>
    <submittedName>
        <fullName evidence="7">Benzylsuccinate synthase alpha subunit</fullName>
        <ecNumber evidence="7">4.1.99.11</ecNumber>
    </submittedName>
</protein>
<dbReference type="OrthoDB" id="9803969at2"/>
<dbReference type="EC" id="4.1.99.11" evidence="7"/>
<keyword evidence="2 7" id="KW-0456">Lyase</keyword>
<accession>A0A5C6D4G5</accession>
<evidence type="ECO:0000256" key="4">
    <source>
        <dbReference type="SAM" id="Coils"/>
    </source>
</evidence>
<dbReference type="Pfam" id="PF02901">
    <property type="entry name" value="PFL-like"/>
    <property type="match status" value="1"/>
</dbReference>
<dbReference type="AlphaFoldDB" id="A0A5C6D4G5"/>
<keyword evidence="8" id="KW-1185">Reference proteome</keyword>
<comment type="caution">
    <text evidence="7">The sequence shown here is derived from an EMBL/GenBank/DDBJ whole genome shotgun (WGS) entry which is preliminary data.</text>
</comment>
<organism evidence="7 8">
    <name type="scientific">Novipirellula artificiosorum</name>
    <dbReference type="NCBI Taxonomy" id="2528016"/>
    <lineage>
        <taxon>Bacteria</taxon>
        <taxon>Pseudomonadati</taxon>
        <taxon>Planctomycetota</taxon>
        <taxon>Planctomycetia</taxon>
        <taxon>Pirellulales</taxon>
        <taxon>Pirellulaceae</taxon>
        <taxon>Novipirellula</taxon>
    </lineage>
</organism>
<dbReference type="GO" id="GO:0005829">
    <property type="term" value="C:cytosol"/>
    <property type="evidence" value="ECO:0007669"/>
    <property type="project" value="TreeGrafter"/>
</dbReference>
<dbReference type="InterPro" id="IPR004184">
    <property type="entry name" value="PFL_dom"/>
</dbReference>
<dbReference type="InterPro" id="IPR051215">
    <property type="entry name" value="GRE"/>
</dbReference>
<dbReference type="EMBL" id="SJPV01000020">
    <property type="protein sequence ID" value="TWU30804.1"/>
    <property type="molecule type" value="Genomic_DNA"/>
</dbReference>
<evidence type="ECO:0000259" key="5">
    <source>
        <dbReference type="PROSITE" id="PS51149"/>
    </source>
</evidence>
<dbReference type="InterPro" id="IPR001150">
    <property type="entry name" value="Gly_radical"/>
</dbReference>
<name>A0A5C6D4G5_9BACT</name>
<evidence type="ECO:0000313" key="7">
    <source>
        <dbReference type="EMBL" id="TWU30804.1"/>
    </source>
</evidence>
<dbReference type="Pfam" id="PF01228">
    <property type="entry name" value="Gly_radical"/>
    <property type="match status" value="1"/>
</dbReference>
<proteinExistence type="predicted"/>
<dbReference type="GO" id="GO:0018805">
    <property type="term" value="F:benzylsuccinate synthase activity"/>
    <property type="evidence" value="ECO:0007669"/>
    <property type="project" value="UniProtKB-EC"/>
</dbReference>
<feature type="domain" description="Glycine radical" evidence="5">
    <location>
        <begin position="688"/>
        <end position="808"/>
    </location>
</feature>
<dbReference type="PANTHER" id="PTHR43641:SF2">
    <property type="entry name" value="DEHYDRATASE YBIW-RELATED"/>
    <property type="match status" value="1"/>
</dbReference>
<dbReference type="PROSITE" id="PS51554">
    <property type="entry name" value="PFL"/>
    <property type="match status" value="1"/>
</dbReference>
<dbReference type="Gene3D" id="3.20.70.20">
    <property type="match status" value="1"/>
</dbReference>
<dbReference type="PROSITE" id="PS51149">
    <property type="entry name" value="GLY_RADICAL_2"/>
    <property type="match status" value="1"/>
</dbReference>
<dbReference type="PANTHER" id="PTHR43641">
    <property type="entry name" value="FORMATE ACETYLTRANSFERASE 3-RELATED"/>
    <property type="match status" value="1"/>
</dbReference>
<gene>
    <name evidence="7" type="primary">bssA_2</name>
    <name evidence="7" type="ORF">Poly41_64980</name>
</gene>
<evidence type="ECO:0000256" key="1">
    <source>
        <dbReference type="ARBA" id="ARBA00022818"/>
    </source>
</evidence>
<evidence type="ECO:0000313" key="8">
    <source>
        <dbReference type="Proteomes" id="UP000319143"/>
    </source>
</evidence>
<keyword evidence="4" id="KW-0175">Coiled coil</keyword>
<keyword evidence="1 3" id="KW-0556">Organic radical</keyword>
<feature type="coiled-coil region" evidence="4">
    <location>
        <begin position="184"/>
        <end position="237"/>
    </location>
</feature>
<sequence length="808" mass="90639">MTNSTATQNENTARVTADDARIDRLKERNRSTPQELDFERIRIMKEVYEATPGDVQILRRAKFLAALLERKKLFIDDNLFVGAMAGSYKAIYPNPEWNVLWMKEEKTVEKSKTKEDKEANAWALEYWDERGLKSRTESIFQQRYGFDPAPCYESGLVVPFHDWPGGGGNLNYPMVYQQGLASVIKDVEERMMSLEMRLENTDKLYFYQASLIVMKAMIRWANRYAELAREMAAKEKDEVRKAELIAIAETCEHVPEHPARNLREVMQCHFFCHLAAELEQVGCGYSEAYLGQNLQPYYQADKDAGLIDYDDAVFMFQNLVVRLNEINYYYGEKVALQNSADLGQSITLAGYTEEGGDATAEMDYVILDACTYLSFPQPPLSCALTPKTPGKFLEKVLDCIGTGVGMPQFVNADVMVERALYLWGNTERNGALPLGKARRTCVGACVGSYIPYETGHPVEGQPNLGKVLELTLNNGFDPRTKKQVGPKTGDPETFKDFEELYAAFEGQLQFAEDVLRRGAWIASMLNADFLPCTWRSILTKGCIETGLETWKGGANYYTVAQISVGAVDAGNGLMAIKDLVFDKKKLPMAELKKALAANFEGEYEKVHKMCYEDVPKYGNDIDEVDFMVRRVNDSVLRAFESVDGGGNYISKDIKTSMDQYTKSVHNLMGLVTGALPTGKRAGVALTDGSLSAMPGTDTHGATALIMSATKGNDPVKWCATHMNLKLPPDQLKTRKGRDSVLNLVRTLFQNGGYHAQFNVLDTEMLRDAQKHPENYRDLVVRVAGFSAFFTQLHVGVQNEVIERTLQRC</sequence>
<dbReference type="Proteomes" id="UP000319143">
    <property type="component" value="Unassembled WGS sequence"/>
</dbReference>
<evidence type="ECO:0000256" key="2">
    <source>
        <dbReference type="ARBA" id="ARBA00023239"/>
    </source>
</evidence>
<dbReference type="RefSeq" id="WP_146531190.1">
    <property type="nucleotide sequence ID" value="NZ_SJPV01000020.1"/>
</dbReference>
<evidence type="ECO:0000256" key="3">
    <source>
        <dbReference type="PROSITE-ProRule" id="PRU00493"/>
    </source>
</evidence>
<dbReference type="SUPFAM" id="SSF51998">
    <property type="entry name" value="PFL-like glycyl radical enzymes"/>
    <property type="match status" value="1"/>
</dbReference>
<feature type="modified residue" description="Glycine radical" evidence="3">
    <location>
        <position position="784"/>
    </location>
</feature>
<reference evidence="7 8" key="1">
    <citation type="submission" date="2019-02" db="EMBL/GenBank/DDBJ databases">
        <title>Deep-cultivation of Planctomycetes and their phenomic and genomic characterization uncovers novel biology.</title>
        <authorList>
            <person name="Wiegand S."/>
            <person name="Jogler M."/>
            <person name="Boedeker C."/>
            <person name="Pinto D."/>
            <person name="Vollmers J."/>
            <person name="Rivas-Marin E."/>
            <person name="Kohn T."/>
            <person name="Peeters S.H."/>
            <person name="Heuer A."/>
            <person name="Rast P."/>
            <person name="Oberbeckmann S."/>
            <person name="Bunk B."/>
            <person name="Jeske O."/>
            <person name="Meyerdierks A."/>
            <person name="Storesund J.E."/>
            <person name="Kallscheuer N."/>
            <person name="Luecker S."/>
            <person name="Lage O.M."/>
            <person name="Pohl T."/>
            <person name="Merkel B.J."/>
            <person name="Hornburger P."/>
            <person name="Mueller R.-W."/>
            <person name="Bruemmer F."/>
            <person name="Labrenz M."/>
            <person name="Spormann A.M."/>
            <person name="Op Den Camp H."/>
            <person name="Overmann J."/>
            <person name="Amann R."/>
            <person name="Jetten M.S.M."/>
            <person name="Mascher T."/>
            <person name="Medema M.H."/>
            <person name="Devos D.P."/>
            <person name="Kaster A.-K."/>
            <person name="Ovreas L."/>
            <person name="Rohde M."/>
            <person name="Galperin M.Y."/>
            <person name="Jogler C."/>
        </authorList>
    </citation>
    <scope>NUCLEOTIDE SEQUENCE [LARGE SCALE GENOMIC DNA]</scope>
    <source>
        <strain evidence="7 8">Poly41</strain>
    </source>
</reference>